<dbReference type="InterPro" id="IPR001848">
    <property type="entry name" value="Ribosomal_uS10"/>
</dbReference>
<dbReference type="GO" id="GO:0003735">
    <property type="term" value="F:structural constituent of ribosome"/>
    <property type="evidence" value="ECO:0007669"/>
    <property type="project" value="InterPro"/>
</dbReference>
<dbReference type="SMART" id="SM01403">
    <property type="entry name" value="Ribosomal_S10"/>
    <property type="match status" value="1"/>
</dbReference>
<evidence type="ECO:0000256" key="3">
    <source>
        <dbReference type="ARBA" id="ARBA00023274"/>
    </source>
</evidence>
<evidence type="ECO:0000313" key="6">
    <source>
        <dbReference type="EMBL" id="XBT18326.1"/>
    </source>
</evidence>
<evidence type="ECO:0000256" key="4">
    <source>
        <dbReference type="HAMAP-Rule" id="MF_00508"/>
    </source>
</evidence>
<evidence type="ECO:0000256" key="1">
    <source>
        <dbReference type="ARBA" id="ARBA00007102"/>
    </source>
</evidence>
<comment type="similarity">
    <text evidence="1 4">Belongs to the universal ribosomal protein uS10 family.</text>
</comment>
<dbReference type="EMBL" id="CP157894">
    <property type="protein sequence ID" value="XBT18326.1"/>
    <property type="molecule type" value="Genomic_DNA"/>
</dbReference>
<dbReference type="GO" id="GO:0005840">
    <property type="term" value="C:ribosome"/>
    <property type="evidence" value="ECO:0007669"/>
    <property type="project" value="UniProtKB-KW"/>
</dbReference>
<dbReference type="AlphaFoldDB" id="A0AAU7QRF6"/>
<feature type="domain" description="Small ribosomal subunit protein uS10" evidence="5">
    <location>
        <begin position="6"/>
        <end position="100"/>
    </location>
</feature>
<protein>
    <recommendedName>
        <fullName evidence="4">Small ribosomal subunit protein uS10</fullName>
    </recommendedName>
</protein>
<dbReference type="SUPFAM" id="SSF54999">
    <property type="entry name" value="Ribosomal protein S10"/>
    <property type="match status" value="1"/>
</dbReference>
<comment type="subunit">
    <text evidence="4">Part of the 30S ribosomal subunit.</text>
</comment>
<evidence type="ECO:0000256" key="2">
    <source>
        <dbReference type="ARBA" id="ARBA00022980"/>
    </source>
</evidence>
<keyword evidence="3 4" id="KW-0687">Ribonucleoprotein</keyword>
<proteinExistence type="inferred from homology"/>
<organism evidence="6">
    <name type="scientific">Candidatus Shikimatogenerans sp. Tduv</name>
    <dbReference type="NCBI Taxonomy" id="3158567"/>
    <lineage>
        <taxon>Bacteria</taxon>
        <taxon>Pseudomonadati</taxon>
        <taxon>Bacteroidota</taxon>
        <taxon>Flavobacteriia</taxon>
        <taxon>Flavobacteriales</taxon>
        <taxon>Candidatus Shikimatogenerans</taxon>
    </lineage>
</organism>
<dbReference type="HAMAP" id="MF_00508">
    <property type="entry name" value="Ribosomal_uS10"/>
    <property type="match status" value="1"/>
</dbReference>
<reference evidence="6" key="1">
    <citation type="submission" date="2024-06" db="EMBL/GenBank/DDBJ databases">
        <title>Diversity, functionality, and evolutionary history of bacterial symbionts in false click beetles (Coleoptera, Throscidae).</title>
        <authorList>
            <person name="Wierz J.C."/>
            <person name="Malm H."/>
            <person name="Kaltenpoth M."/>
            <person name="Engl T."/>
        </authorList>
    </citation>
    <scope>NUCLEOTIDE SEQUENCE</scope>
    <source>
        <strain evidence="6">Tduv</strain>
    </source>
</reference>
<dbReference type="GO" id="GO:0006412">
    <property type="term" value="P:translation"/>
    <property type="evidence" value="ECO:0007669"/>
    <property type="project" value="UniProtKB-UniRule"/>
</dbReference>
<keyword evidence="2 4" id="KW-0689">Ribosomal protein</keyword>
<comment type="function">
    <text evidence="4">Involved in the binding of tRNA to the ribosomes.</text>
</comment>
<dbReference type="PANTHER" id="PTHR11700">
    <property type="entry name" value="30S RIBOSOMAL PROTEIN S10 FAMILY MEMBER"/>
    <property type="match status" value="1"/>
</dbReference>
<evidence type="ECO:0000259" key="5">
    <source>
        <dbReference type="SMART" id="SM01403"/>
    </source>
</evidence>
<dbReference type="InterPro" id="IPR027486">
    <property type="entry name" value="Ribosomal_uS10_dom"/>
</dbReference>
<dbReference type="GO" id="GO:0000049">
    <property type="term" value="F:tRNA binding"/>
    <property type="evidence" value="ECO:0007669"/>
    <property type="project" value="UniProtKB-UniRule"/>
</dbReference>
<dbReference type="Pfam" id="PF00338">
    <property type="entry name" value="Ribosomal_S10"/>
    <property type="match status" value="1"/>
</dbReference>
<dbReference type="GO" id="GO:1990904">
    <property type="term" value="C:ribonucleoprotein complex"/>
    <property type="evidence" value="ECO:0007669"/>
    <property type="project" value="UniProtKB-KW"/>
</dbReference>
<name>A0AAU7QRF6_9FLAO</name>
<dbReference type="NCBIfam" id="TIGR01049">
    <property type="entry name" value="rpsJ_bact"/>
    <property type="match status" value="1"/>
</dbReference>
<accession>A0AAU7QRF6</accession>
<dbReference type="Gene3D" id="3.30.70.600">
    <property type="entry name" value="Ribosomal protein S10 domain"/>
    <property type="match status" value="1"/>
</dbReference>
<dbReference type="NCBIfam" id="NF001861">
    <property type="entry name" value="PRK00596.1"/>
    <property type="match status" value="1"/>
</dbReference>
<dbReference type="InterPro" id="IPR036838">
    <property type="entry name" value="Ribosomal_uS10_dom_sf"/>
</dbReference>
<gene>
    <name evidence="4 6" type="primary">rpsJ</name>
    <name evidence="6" type="ORF">ABNO50_00680</name>
</gene>
<sequence length="103" mass="12424">MNNILKIKLKSYNPVILKHFINKIIDLTNKYTLKIIGPIYLPTKKKIFTVLRSPHVHKKSREQFIFSIHKRLIYIKQYNNIFINNLRKINFVYGVHINIKFDN</sequence>
<dbReference type="PRINTS" id="PR00971">
    <property type="entry name" value="RIBOSOMALS10"/>
</dbReference>